<dbReference type="InterPro" id="IPR018359">
    <property type="entry name" value="Bromodomain_CS"/>
</dbReference>
<evidence type="ECO:0000256" key="9">
    <source>
        <dbReference type="ARBA" id="ARBA00023163"/>
    </source>
</evidence>
<dbReference type="InterPro" id="IPR001487">
    <property type="entry name" value="Bromodomain"/>
</dbReference>
<dbReference type="AlphaFoldDB" id="A0AAD7U7P7"/>
<gene>
    <name evidence="15" type="ORF">CTAYLR_004762</name>
</gene>
<protein>
    <recommendedName>
        <fullName evidence="3">histone acetyltransferase</fullName>
        <ecNumber evidence="3">2.3.1.48</ecNumber>
    </recommendedName>
</protein>
<dbReference type="SUPFAM" id="SSF47370">
    <property type="entry name" value="Bromodomain"/>
    <property type="match status" value="1"/>
</dbReference>
<evidence type="ECO:0000256" key="3">
    <source>
        <dbReference type="ARBA" id="ARBA00013184"/>
    </source>
</evidence>
<dbReference type="PANTHER" id="PTHR45750">
    <property type="entry name" value="GH11602P"/>
    <property type="match status" value="1"/>
</dbReference>
<dbReference type="SMART" id="SM00297">
    <property type="entry name" value="BROMO"/>
    <property type="match status" value="1"/>
</dbReference>
<feature type="domain" description="Bromo" evidence="13">
    <location>
        <begin position="273"/>
        <end position="344"/>
    </location>
</feature>
<dbReference type="GO" id="GO:0010484">
    <property type="term" value="F:histone H3 acetyltransferase activity"/>
    <property type="evidence" value="ECO:0007669"/>
    <property type="project" value="TreeGrafter"/>
</dbReference>
<dbReference type="PROSITE" id="PS50014">
    <property type="entry name" value="BROMODOMAIN_2"/>
    <property type="match status" value="1"/>
</dbReference>
<evidence type="ECO:0000256" key="12">
    <source>
        <dbReference type="PROSITE-ProRule" id="PRU00035"/>
    </source>
</evidence>
<accession>A0AAD7U7P7</accession>
<evidence type="ECO:0000256" key="5">
    <source>
        <dbReference type="ARBA" id="ARBA00022853"/>
    </source>
</evidence>
<dbReference type="InterPro" id="IPR037800">
    <property type="entry name" value="GCN5"/>
</dbReference>
<dbReference type="PROSITE" id="PS00633">
    <property type="entry name" value="BROMODOMAIN_1"/>
    <property type="match status" value="1"/>
</dbReference>
<keyword evidence="5" id="KW-0156">Chromatin regulator</keyword>
<evidence type="ECO:0000256" key="4">
    <source>
        <dbReference type="ARBA" id="ARBA00022679"/>
    </source>
</evidence>
<dbReference type="GO" id="GO:0045944">
    <property type="term" value="P:positive regulation of transcription by RNA polymerase II"/>
    <property type="evidence" value="ECO:0007669"/>
    <property type="project" value="TreeGrafter"/>
</dbReference>
<keyword evidence="7 12" id="KW-0103">Bromodomain</keyword>
<dbReference type="Gene3D" id="3.40.630.30">
    <property type="match status" value="1"/>
</dbReference>
<dbReference type="PRINTS" id="PR00503">
    <property type="entry name" value="BROMODOMAIN"/>
</dbReference>
<dbReference type="GO" id="GO:0005634">
    <property type="term" value="C:nucleus"/>
    <property type="evidence" value="ECO:0007669"/>
    <property type="project" value="UniProtKB-SubCell"/>
</dbReference>
<comment type="subcellular location">
    <subcellularLocation>
        <location evidence="1">Nucleus</location>
    </subcellularLocation>
</comment>
<evidence type="ECO:0000256" key="6">
    <source>
        <dbReference type="ARBA" id="ARBA00023015"/>
    </source>
</evidence>
<dbReference type="InterPro" id="IPR016181">
    <property type="entry name" value="Acyl_CoA_acyltransferase"/>
</dbReference>
<dbReference type="Pfam" id="PF00439">
    <property type="entry name" value="Bromodomain"/>
    <property type="match status" value="1"/>
</dbReference>
<evidence type="ECO:0000256" key="2">
    <source>
        <dbReference type="ARBA" id="ARBA00008607"/>
    </source>
</evidence>
<evidence type="ECO:0000256" key="10">
    <source>
        <dbReference type="ARBA" id="ARBA00023242"/>
    </source>
</evidence>
<name>A0AAD7U7P7_9STRA</name>
<dbReference type="Pfam" id="PF00583">
    <property type="entry name" value="Acetyltransf_1"/>
    <property type="match status" value="1"/>
</dbReference>
<keyword evidence="8" id="KW-0010">Activator</keyword>
<evidence type="ECO:0000256" key="8">
    <source>
        <dbReference type="ARBA" id="ARBA00023159"/>
    </source>
</evidence>
<dbReference type="PROSITE" id="PS51186">
    <property type="entry name" value="GNAT"/>
    <property type="match status" value="1"/>
</dbReference>
<dbReference type="GO" id="GO:0000123">
    <property type="term" value="C:histone acetyltransferase complex"/>
    <property type="evidence" value="ECO:0007669"/>
    <property type="project" value="TreeGrafter"/>
</dbReference>
<keyword evidence="11" id="KW-0012">Acyltransferase</keyword>
<evidence type="ECO:0000256" key="11">
    <source>
        <dbReference type="ARBA" id="ARBA00023315"/>
    </source>
</evidence>
<evidence type="ECO:0000313" key="16">
    <source>
        <dbReference type="Proteomes" id="UP001230188"/>
    </source>
</evidence>
<dbReference type="PANTHER" id="PTHR45750:SF3">
    <property type="entry name" value="HISTONE ACETYLTRANSFERASE"/>
    <property type="match status" value="1"/>
</dbReference>
<keyword evidence="10" id="KW-0539">Nucleus</keyword>
<dbReference type="EC" id="2.3.1.48" evidence="3"/>
<evidence type="ECO:0000256" key="7">
    <source>
        <dbReference type="ARBA" id="ARBA00023117"/>
    </source>
</evidence>
<evidence type="ECO:0000259" key="14">
    <source>
        <dbReference type="PROSITE" id="PS51186"/>
    </source>
</evidence>
<evidence type="ECO:0000259" key="13">
    <source>
        <dbReference type="PROSITE" id="PS50014"/>
    </source>
</evidence>
<organism evidence="15 16">
    <name type="scientific">Chrysophaeum taylorii</name>
    <dbReference type="NCBI Taxonomy" id="2483200"/>
    <lineage>
        <taxon>Eukaryota</taxon>
        <taxon>Sar</taxon>
        <taxon>Stramenopiles</taxon>
        <taxon>Ochrophyta</taxon>
        <taxon>Pelagophyceae</taxon>
        <taxon>Pelagomonadales</taxon>
        <taxon>Pelagomonadaceae</taxon>
        <taxon>Chrysophaeum</taxon>
    </lineage>
</organism>
<dbReference type="EMBL" id="JAQMWT010000548">
    <property type="protein sequence ID" value="KAJ8599721.1"/>
    <property type="molecule type" value="Genomic_DNA"/>
</dbReference>
<dbReference type="InterPro" id="IPR000182">
    <property type="entry name" value="GNAT_dom"/>
</dbReference>
<dbReference type="Gene3D" id="1.20.920.10">
    <property type="entry name" value="Bromodomain-like"/>
    <property type="match status" value="1"/>
</dbReference>
<sequence length="375" mass="43112">MPAAAARGVASREAMAKELEKSQEIRFEVLTNDGDMRRLEQLCTLKNIFAAQLPKMPRDYISRLVFDRRHVSLAILRDDAVLGGICYRPFRAQRFAEIAFCAITASEQVRGFGTRVMNHLKEHAKRSGILYFLTYADNYAIGYFKKQGFSANVGLPREKWFGFIKDYDGGTLMECYIHPTIDFLNVREMVRSQRSFVEARLVDRFEATEPRRLIDPTVDLTDNTVSLLDHVPGLRELGYTEAQLRALVGSDRAENERRAEERQAMSALLEKTKRHEASWPFLEPVDVVDVPDYLDVISDPIDLKTIHDHLKSTSRYRHFTHLKADILRMLDNCRKYNVSGLYVKTADTLEKYVLNEARKLEEHLARCVPHPDGLS</sequence>
<keyword evidence="9" id="KW-0804">Transcription</keyword>
<comment type="similarity">
    <text evidence="2">Belongs to the acetyltransferase family. GCN5 subfamily.</text>
</comment>
<evidence type="ECO:0000256" key="1">
    <source>
        <dbReference type="ARBA" id="ARBA00004123"/>
    </source>
</evidence>
<feature type="domain" description="N-acetyltransferase" evidence="14">
    <location>
        <begin position="25"/>
        <end position="178"/>
    </location>
</feature>
<dbReference type="CDD" id="cd04301">
    <property type="entry name" value="NAT_SF"/>
    <property type="match status" value="1"/>
</dbReference>
<reference evidence="15" key="1">
    <citation type="submission" date="2023-01" db="EMBL/GenBank/DDBJ databases">
        <title>Metagenome sequencing of chrysophaentin producing Chrysophaeum taylorii.</title>
        <authorList>
            <person name="Davison J."/>
            <person name="Bewley C."/>
        </authorList>
    </citation>
    <scope>NUCLEOTIDE SEQUENCE</scope>
    <source>
        <strain evidence="15">NIES-1699</strain>
    </source>
</reference>
<comment type="caution">
    <text evidence="15">The sequence shown here is derived from an EMBL/GenBank/DDBJ whole genome shotgun (WGS) entry which is preliminary data.</text>
</comment>
<dbReference type="InterPro" id="IPR036427">
    <property type="entry name" value="Bromodomain-like_sf"/>
</dbReference>
<keyword evidence="4" id="KW-0808">Transferase</keyword>
<proteinExistence type="inferred from homology"/>
<evidence type="ECO:0000313" key="15">
    <source>
        <dbReference type="EMBL" id="KAJ8599721.1"/>
    </source>
</evidence>
<keyword evidence="16" id="KW-1185">Reference proteome</keyword>
<dbReference type="Proteomes" id="UP001230188">
    <property type="component" value="Unassembled WGS sequence"/>
</dbReference>
<keyword evidence="6" id="KW-0805">Transcription regulation</keyword>
<dbReference type="SUPFAM" id="SSF55729">
    <property type="entry name" value="Acyl-CoA N-acyltransferases (Nat)"/>
    <property type="match status" value="1"/>
</dbReference>